<dbReference type="GO" id="GO:0005765">
    <property type="term" value="C:lysosomal membrane"/>
    <property type="evidence" value="ECO:0007669"/>
    <property type="project" value="UniProtKB-SubCell"/>
</dbReference>
<evidence type="ECO:0000256" key="5">
    <source>
        <dbReference type="ARBA" id="ARBA00022692"/>
    </source>
</evidence>
<keyword evidence="3" id="KW-0813">Transport</keyword>
<evidence type="ECO:0000256" key="8">
    <source>
        <dbReference type="ARBA" id="ARBA00023228"/>
    </source>
</evidence>
<dbReference type="PANTHER" id="PTHR16130:SF2">
    <property type="entry name" value="LYSOSOMAL COBALAMIN TRANSPORT ESCORT PROTEIN LMBD1"/>
    <property type="match status" value="1"/>
</dbReference>
<feature type="transmembrane region" description="Helical" evidence="13">
    <location>
        <begin position="42"/>
        <end position="71"/>
    </location>
</feature>
<dbReference type="PANTHER" id="PTHR16130">
    <property type="entry name" value="LYSOSOMAL COBALAMIN TRANSPORTER-RELATED"/>
    <property type="match status" value="1"/>
</dbReference>
<feature type="transmembrane region" description="Helical" evidence="13">
    <location>
        <begin position="450"/>
        <end position="474"/>
    </location>
</feature>
<proteinExistence type="inferred from homology"/>
<dbReference type="InterPro" id="IPR006876">
    <property type="entry name" value="LMBR1-like_membr_prot"/>
</dbReference>
<dbReference type="InterPro" id="IPR050854">
    <property type="entry name" value="LMBD1_LysCbl_Transport"/>
</dbReference>
<keyword evidence="12" id="KW-0175">Coiled coil</keyword>
<dbReference type="GeneTree" id="ENSGT00390000002581"/>
<dbReference type="GO" id="GO:0031419">
    <property type="term" value="F:cobalamin binding"/>
    <property type="evidence" value="ECO:0007669"/>
    <property type="project" value="UniProtKB-KW"/>
</dbReference>
<evidence type="ECO:0000256" key="12">
    <source>
        <dbReference type="SAM" id="Coils"/>
    </source>
</evidence>
<keyword evidence="5 13" id="KW-0812">Transmembrane</keyword>
<name>A0AAY4BQI3_9TELE</name>
<feature type="transmembrane region" description="Helical" evidence="13">
    <location>
        <begin position="12"/>
        <end position="30"/>
    </location>
</feature>
<evidence type="ECO:0000256" key="11">
    <source>
        <dbReference type="ARBA" id="ARBA00042599"/>
    </source>
</evidence>
<evidence type="ECO:0000256" key="13">
    <source>
        <dbReference type="SAM" id="Phobius"/>
    </source>
</evidence>
<evidence type="ECO:0000256" key="3">
    <source>
        <dbReference type="ARBA" id="ARBA00022448"/>
    </source>
</evidence>
<protein>
    <recommendedName>
        <fullName evidence="10">Lysosomal cobalamin transport escort protein LMBD1</fullName>
    </recommendedName>
    <alternativeName>
        <fullName evidence="11">LMBR1 domain-containing protein 1</fullName>
    </alternativeName>
</protein>
<evidence type="ECO:0000256" key="9">
    <source>
        <dbReference type="ARBA" id="ARBA00023285"/>
    </source>
</evidence>
<evidence type="ECO:0000256" key="6">
    <source>
        <dbReference type="ARBA" id="ARBA00022989"/>
    </source>
</evidence>
<dbReference type="AlphaFoldDB" id="A0AAY4BQI3"/>
<reference evidence="14 15" key="1">
    <citation type="submission" date="2020-06" db="EMBL/GenBank/DDBJ databases">
        <authorList>
            <consortium name="Wellcome Sanger Institute Data Sharing"/>
        </authorList>
    </citation>
    <scope>NUCLEOTIDE SEQUENCE [LARGE SCALE GENOMIC DNA]</scope>
</reference>
<keyword evidence="9" id="KW-0170">Cobalt</keyword>
<keyword evidence="8" id="KW-0458">Lysosome</keyword>
<gene>
    <name evidence="14" type="primary">LMBRD1</name>
</gene>
<feature type="transmembrane region" description="Helical" evidence="13">
    <location>
        <begin position="315"/>
        <end position="332"/>
    </location>
</feature>
<keyword evidence="4" id="KW-0846">Cobalamin</keyword>
<feature type="transmembrane region" description="Helical" evidence="13">
    <location>
        <begin position="100"/>
        <end position="121"/>
    </location>
</feature>
<feature type="transmembrane region" description="Helical" evidence="13">
    <location>
        <begin position="290"/>
        <end position="308"/>
    </location>
</feature>
<sequence>MAPLLTESVLGWSIFALVLLVILAFCWVYIRKYQSHQDSEVISTITAICALAVALITSALLPVDIFLVSFMKYPNGTYKEWAANNETRGQIEDTVLYGYYTLYSIILFCVFFWIPFVYFYYEEKDDDNANKCLQVKNALKYTIGFIIVCAALLLIGAFVPLSPPPSQNATQWEKVQFLVEEFGNPALGRQLVTLSDAYGMSVLPLNLIKGTRSIAYERLENTEDIEEVEHQIEKLKSKCEDGRPLSMRDRRNLQELEAKLQVLHRRGRHLEIVERNCCTKVGSALRPLKILLGVFFVLVALLFIVALFISNLDKALHSAGISSGFIIFGTNLTNPLNELLLALQPVFPLDYVLITVITVYFVFTSMAGIRNMGIWFFWMRLYKIRPRRTRPQALLFLCMILLLIVLHTSYMIYSLAPQYVMYGSQKYLLQVNVINHFTFSHLSYLFLHKFWFFSTIYYFGNWAFIVVFLIGLIISCCKGKKSVIEGEVEVDDSDMSDDEYVH</sequence>
<evidence type="ECO:0000256" key="4">
    <source>
        <dbReference type="ARBA" id="ARBA00022628"/>
    </source>
</evidence>
<dbReference type="Proteomes" id="UP000694580">
    <property type="component" value="Chromosome 8"/>
</dbReference>
<evidence type="ECO:0000256" key="1">
    <source>
        <dbReference type="ARBA" id="ARBA00004155"/>
    </source>
</evidence>
<evidence type="ECO:0000313" key="14">
    <source>
        <dbReference type="Ensembl" id="ENSDCDP00010022757.1"/>
    </source>
</evidence>
<keyword evidence="6 13" id="KW-1133">Transmembrane helix</keyword>
<feature type="transmembrane region" description="Helical" evidence="13">
    <location>
        <begin position="141"/>
        <end position="161"/>
    </location>
</feature>
<dbReference type="GO" id="GO:0061462">
    <property type="term" value="P:protein localization to lysosome"/>
    <property type="evidence" value="ECO:0007669"/>
    <property type="project" value="TreeGrafter"/>
</dbReference>
<feature type="transmembrane region" description="Helical" evidence="13">
    <location>
        <begin position="352"/>
        <end position="372"/>
    </location>
</feature>
<dbReference type="Ensembl" id="ENSDCDT00010027241.1">
    <property type="protein sequence ID" value="ENSDCDP00010022757.1"/>
    <property type="gene ID" value="ENSDCDG00010010588.1"/>
</dbReference>
<dbReference type="Pfam" id="PF04791">
    <property type="entry name" value="LMBR1"/>
    <property type="match status" value="1"/>
</dbReference>
<organism evidence="14 15">
    <name type="scientific">Denticeps clupeoides</name>
    <name type="common">denticle herring</name>
    <dbReference type="NCBI Taxonomy" id="299321"/>
    <lineage>
        <taxon>Eukaryota</taxon>
        <taxon>Metazoa</taxon>
        <taxon>Chordata</taxon>
        <taxon>Craniata</taxon>
        <taxon>Vertebrata</taxon>
        <taxon>Euteleostomi</taxon>
        <taxon>Actinopterygii</taxon>
        <taxon>Neopterygii</taxon>
        <taxon>Teleostei</taxon>
        <taxon>Clupei</taxon>
        <taxon>Clupeiformes</taxon>
        <taxon>Denticipitoidei</taxon>
        <taxon>Denticipitidae</taxon>
        <taxon>Denticeps</taxon>
    </lineage>
</organism>
<evidence type="ECO:0000313" key="15">
    <source>
        <dbReference type="Proteomes" id="UP000694580"/>
    </source>
</evidence>
<evidence type="ECO:0000256" key="2">
    <source>
        <dbReference type="ARBA" id="ARBA00009901"/>
    </source>
</evidence>
<evidence type="ECO:0000256" key="7">
    <source>
        <dbReference type="ARBA" id="ARBA00023136"/>
    </source>
</evidence>
<comment type="subcellular location">
    <subcellularLocation>
        <location evidence="1">Lysosome membrane</location>
        <topology evidence="1">Multi-pass membrane protein</topology>
    </subcellularLocation>
</comment>
<feature type="transmembrane region" description="Helical" evidence="13">
    <location>
        <begin position="393"/>
        <end position="413"/>
    </location>
</feature>
<reference evidence="14" key="2">
    <citation type="submission" date="2025-08" db="UniProtKB">
        <authorList>
            <consortium name="Ensembl"/>
        </authorList>
    </citation>
    <scope>IDENTIFICATION</scope>
</reference>
<keyword evidence="15" id="KW-1185">Reference proteome</keyword>
<accession>A0AAY4BQI3</accession>
<evidence type="ECO:0000256" key="10">
    <source>
        <dbReference type="ARBA" id="ARBA00039618"/>
    </source>
</evidence>
<comment type="similarity">
    <text evidence="2">Belongs to the LIMR family. LMBRD1 subfamily.</text>
</comment>
<reference evidence="14" key="3">
    <citation type="submission" date="2025-09" db="UniProtKB">
        <authorList>
            <consortium name="Ensembl"/>
        </authorList>
    </citation>
    <scope>IDENTIFICATION</scope>
</reference>
<feature type="coiled-coil region" evidence="12">
    <location>
        <begin position="218"/>
        <end position="266"/>
    </location>
</feature>
<keyword evidence="7 13" id="KW-0472">Membrane</keyword>